<feature type="domain" description="DSBA-like thioredoxin" evidence="2">
    <location>
        <begin position="5"/>
        <end position="198"/>
    </location>
</feature>
<reference evidence="3 4" key="1">
    <citation type="submission" date="2019-12" db="EMBL/GenBank/DDBJ databases">
        <title>Genomic-based taxomic classification of the family Erythrobacteraceae.</title>
        <authorList>
            <person name="Xu L."/>
        </authorList>
    </citation>
    <scope>NUCLEOTIDE SEQUENCE [LARGE SCALE GENOMIC DNA]</scope>
    <source>
        <strain evidence="3 4">JCM 12189</strain>
    </source>
</reference>
<keyword evidence="1 3" id="KW-0413">Isomerase</keyword>
<comment type="similarity">
    <text evidence="1">Belongs to the GST superfamily. NadH family.</text>
</comment>
<protein>
    <recommendedName>
        <fullName evidence="1">2-hydroxychromene-2-carboxylate isomerase</fullName>
        <ecNumber evidence="1">5.99.1.4</ecNumber>
    </recommendedName>
</protein>
<comment type="caution">
    <text evidence="3">The sequence shown here is derived from an EMBL/GenBank/DDBJ whole genome shotgun (WGS) entry which is preliminary data.</text>
</comment>
<name>A0A6I4THT0_9SPHN</name>
<dbReference type="GO" id="GO:0006749">
    <property type="term" value="P:glutathione metabolic process"/>
    <property type="evidence" value="ECO:0007669"/>
    <property type="project" value="TreeGrafter"/>
</dbReference>
<organism evidence="3 4">
    <name type="scientific">Qipengyuania aquimaris</name>
    <dbReference type="NCBI Taxonomy" id="255984"/>
    <lineage>
        <taxon>Bacteria</taxon>
        <taxon>Pseudomonadati</taxon>
        <taxon>Pseudomonadota</taxon>
        <taxon>Alphaproteobacteria</taxon>
        <taxon>Sphingomonadales</taxon>
        <taxon>Erythrobacteraceae</taxon>
        <taxon>Qipengyuania</taxon>
    </lineage>
</organism>
<dbReference type="GO" id="GO:0004602">
    <property type="term" value="F:glutathione peroxidase activity"/>
    <property type="evidence" value="ECO:0007669"/>
    <property type="project" value="TreeGrafter"/>
</dbReference>
<dbReference type="PIRSF" id="PIRSF006386">
    <property type="entry name" value="HCCAis_GSTk"/>
    <property type="match status" value="1"/>
</dbReference>
<dbReference type="GO" id="GO:0004364">
    <property type="term" value="F:glutathione transferase activity"/>
    <property type="evidence" value="ECO:0007669"/>
    <property type="project" value="TreeGrafter"/>
</dbReference>
<dbReference type="PANTHER" id="PTHR42943">
    <property type="entry name" value="GLUTATHIONE S-TRANSFERASE KAPPA"/>
    <property type="match status" value="1"/>
</dbReference>
<dbReference type="AlphaFoldDB" id="A0A6I4THT0"/>
<gene>
    <name evidence="3" type="ORF">GRI34_02685</name>
</gene>
<evidence type="ECO:0000313" key="3">
    <source>
        <dbReference type="EMBL" id="MXO95326.1"/>
    </source>
</evidence>
<dbReference type="InterPro" id="IPR044087">
    <property type="entry name" value="NahD-like"/>
</dbReference>
<sequence>MSKTIELILDLGAPNGYLAWYPLKEIIERTGASLQVTPVFLGGMHKLTGNSPPMMRDANVKGKVPYAALEFQRFIDRHELSAFRMHPNLPFNTILLQRILIASSDQEEMQRLVDLFQPAVWERNIDCSDVDVVGSVLEESGFDAERFLKAAQDPDVKQKLIDSTQSAVDRGAFGIPTFFIGDEMWFGKERLEQIEAYLTGGKP</sequence>
<accession>A0A6I4THT0</accession>
<dbReference type="Gene3D" id="3.40.30.10">
    <property type="entry name" value="Glutaredoxin"/>
    <property type="match status" value="1"/>
</dbReference>
<dbReference type="InterPro" id="IPR036249">
    <property type="entry name" value="Thioredoxin-like_sf"/>
</dbReference>
<dbReference type="Pfam" id="PF01323">
    <property type="entry name" value="DSBA"/>
    <property type="match status" value="1"/>
</dbReference>
<proteinExistence type="inferred from homology"/>
<comment type="catalytic activity">
    <reaction evidence="1">
        <text>2-hydroxychromene-2-carboxylate = (3E)-4-(2-hydroxyphenyl)-2-oxobut-3-enoate</text>
        <dbReference type="Rhea" id="RHEA:27401"/>
        <dbReference type="ChEBI" id="CHEBI:59350"/>
        <dbReference type="ChEBI" id="CHEBI:59353"/>
        <dbReference type="EC" id="5.99.1.4"/>
    </reaction>
</comment>
<dbReference type="EC" id="5.99.1.4" evidence="1"/>
<keyword evidence="4" id="KW-1185">Reference proteome</keyword>
<dbReference type="OrthoDB" id="5244108at2"/>
<dbReference type="Proteomes" id="UP000432727">
    <property type="component" value="Unassembled WGS sequence"/>
</dbReference>
<dbReference type="InterPro" id="IPR051924">
    <property type="entry name" value="GST_Kappa/NadH"/>
</dbReference>
<dbReference type="RefSeq" id="WP_160594627.1">
    <property type="nucleotide sequence ID" value="NZ_WTYI01000001.1"/>
</dbReference>
<dbReference type="GO" id="GO:0018845">
    <property type="term" value="F:2-hydroxychromene-2-carboxylate isomerase activity"/>
    <property type="evidence" value="ECO:0007669"/>
    <property type="project" value="UniProtKB-UniRule"/>
</dbReference>
<dbReference type="InterPro" id="IPR014440">
    <property type="entry name" value="HCCAis_GSTk"/>
</dbReference>
<dbReference type="PANTHER" id="PTHR42943:SF2">
    <property type="entry name" value="GLUTATHIONE S-TRANSFERASE KAPPA 1"/>
    <property type="match status" value="1"/>
</dbReference>
<evidence type="ECO:0000259" key="2">
    <source>
        <dbReference type="Pfam" id="PF01323"/>
    </source>
</evidence>
<evidence type="ECO:0000256" key="1">
    <source>
        <dbReference type="PIRNR" id="PIRNR006386"/>
    </source>
</evidence>
<dbReference type="CDD" id="cd03022">
    <property type="entry name" value="DsbA_HCCA_Iso"/>
    <property type="match status" value="1"/>
</dbReference>
<dbReference type="InterPro" id="IPR001853">
    <property type="entry name" value="DSBA-like_thioredoxin_dom"/>
</dbReference>
<dbReference type="GO" id="GO:1901170">
    <property type="term" value="P:naphthalene catabolic process"/>
    <property type="evidence" value="ECO:0007669"/>
    <property type="project" value="InterPro"/>
</dbReference>
<evidence type="ECO:0000313" key="4">
    <source>
        <dbReference type="Proteomes" id="UP000432727"/>
    </source>
</evidence>
<dbReference type="EMBL" id="WTYI01000001">
    <property type="protein sequence ID" value="MXO95326.1"/>
    <property type="molecule type" value="Genomic_DNA"/>
</dbReference>
<dbReference type="SUPFAM" id="SSF52833">
    <property type="entry name" value="Thioredoxin-like"/>
    <property type="match status" value="1"/>
</dbReference>